<gene>
    <name evidence="1" type="ORF">MES4922_110087</name>
</gene>
<evidence type="ECO:0000313" key="2">
    <source>
        <dbReference type="Proteomes" id="UP001152604"/>
    </source>
</evidence>
<organism evidence="1 2">
    <name type="scientific">Mesorhizobium ventifaucium</name>
    <dbReference type="NCBI Taxonomy" id="666020"/>
    <lineage>
        <taxon>Bacteria</taxon>
        <taxon>Pseudomonadati</taxon>
        <taxon>Pseudomonadota</taxon>
        <taxon>Alphaproteobacteria</taxon>
        <taxon>Hyphomicrobiales</taxon>
        <taxon>Phyllobacteriaceae</taxon>
        <taxon>Mesorhizobium</taxon>
    </lineage>
</organism>
<comment type="caution">
    <text evidence="1">The sequence shown here is derived from an EMBL/GenBank/DDBJ whole genome shotgun (WGS) entry which is preliminary data.</text>
</comment>
<dbReference type="Proteomes" id="UP001152604">
    <property type="component" value="Unassembled WGS sequence"/>
</dbReference>
<reference evidence="1" key="1">
    <citation type="submission" date="2022-03" db="EMBL/GenBank/DDBJ databases">
        <authorList>
            <person name="Brunel B."/>
        </authorList>
    </citation>
    <scope>NUCLEOTIDE SEQUENCE</scope>
    <source>
        <strain evidence="1">STM4922sample</strain>
    </source>
</reference>
<dbReference type="SUPFAM" id="SSF102588">
    <property type="entry name" value="LmbE-like"/>
    <property type="match status" value="1"/>
</dbReference>
<evidence type="ECO:0000313" key="1">
    <source>
        <dbReference type="EMBL" id="CAH2394643.1"/>
    </source>
</evidence>
<dbReference type="InterPro" id="IPR024078">
    <property type="entry name" value="LmbE-like_dom_sf"/>
</dbReference>
<accession>A0ABM9DDT5</accession>
<proteinExistence type="predicted"/>
<sequence>MSMLKSWRPQSVFVNYAKYPTSHHVAVNAAVRAALRA</sequence>
<protein>
    <submittedName>
        <fullName evidence="1">Uncharacterized protein</fullName>
    </submittedName>
</protein>
<keyword evidence="2" id="KW-1185">Reference proteome</keyword>
<dbReference type="EMBL" id="CAKXZS010000003">
    <property type="protein sequence ID" value="CAH2394643.1"/>
    <property type="molecule type" value="Genomic_DNA"/>
</dbReference>
<name>A0ABM9DDT5_9HYPH</name>